<evidence type="ECO:0000256" key="3">
    <source>
        <dbReference type="ARBA" id="ARBA00022679"/>
    </source>
</evidence>
<name>A0ABV3SZZ8_9ACTN</name>
<keyword evidence="11" id="KW-1185">Reference proteome</keyword>
<dbReference type="Proteomes" id="UP001556631">
    <property type="component" value="Unassembled WGS sequence"/>
</dbReference>
<feature type="transmembrane region" description="Helical" evidence="9">
    <location>
        <begin position="161"/>
        <end position="184"/>
    </location>
</feature>
<feature type="transmembrane region" description="Helical" evidence="9">
    <location>
        <begin position="426"/>
        <end position="448"/>
    </location>
</feature>
<comment type="subcellular location">
    <subcellularLocation>
        <location evidence="1">Cell membrane</location>
        <topology evidence="1">Multi-pass membrane protein</topology>
    </subcellularLocation>
</comment>
<dbReference type="InterPro" id="IPR016570">
    <property type="entry name" value="UCP010361"/>
</dbReference>
<reference evidence="10 11" key="1">
    <citation type="submission" date="2024-07" db="EMBL/GenBank/DDBJ databases">
        <authorList>
            <person name="Lee S."/>
            <person name="Kang M."/>
        </authorList>
    </citation>
    <scope>NUCLEOTIDE SEQUENCE [LARGE SCALE GENOMIC DNA]</scope>
    <source>
        <strain evidence="10 11">DS6</strain>
    </source>
</reference>
<evidence type="ECO:0000256" key="4">
    <source>
        <dbReference type="ARBA" id="ARBA00022692"/>
    </source>
</evidence>
<sequence length="484" mass="53412">MTDIPDDGPVLAPSREDGVVTALSESIGGPLGRHAWGRRRWFSAAAILVFLTSLTFAVGLVQKKACYDDTWSDAGERYTHLCYSDLPYLYTLRGFAEQEWPYSQDPDVRERYPQVMEYPVGISYYAWAASYVTHWIVHPDDDRASQPTEKLWGLPGMSHEIQVWVAVNVVGFAGAALLASWLLAGTNRRRPWDAAAFALSPALALTGIVNWDLLAVLCVAGALWAWARGRPLLTGVCLGLGTATKLYPLFLLGGVLVACVRRRRWRELAAVTLAGALAWVVVDLPAYVTGPHEWSVFWSFNADRGPDLGSLWLVATQVFDVGIAAHTVNSWSWLLFGLWCLGVLVLGLRAPRTPRLAQLGFLIVAGFLLVNKVYSPQYVLWLLPLAVLARPRWRDQLVWQACEVVYFCAVWWYLGGELAAGAGGDVPFYWLAVLIRVAGELYLVGVVVRDVLCPWRDPVAVTEDEAGPALPGLSPSPPEPKLSR</sequence>
<feature type="transmembrane region" description="Helical" evidence="9">
    <location>
        <begin position="232"/>
        <end position="256"/>
    </location>
</feature>
<accession>A0ABV3SZZ8</accession>
<keyword evidence="3" id="KW-0808">Transferase</keyword>
<dbReference type="RefSeq" id="WP_367994481.1">
    <property type="nucleotide sequence ID" value="NZ_JBFPJR010000021.1"/>
</dbReference>
<protein>
    <submittedName>
        <fullName evidence="10">Glycosyltransferase family 87 protein</fullName>
    </submittedName>
</protein>
<feature type="transmembrane region" description="Helical" evidence="9">
    <location>
        <begin position="333"/>
        <end position="350"/>
    </location>
</feature>
<evidence type="ECO:0000256" key="5">
    <source>
        <dbReference type="ARBA" id="ARBA00022989"/>
    </source>
</evidence>
<feature type="compositionally biased region" description="Pro residues" evidence="8">
    <location>
        <begin position="474"/>
        <end position="484"/>
    </location>
</feature>
<evidence type="ECO:0000256" key="9">
    <source>
        <dbReference type="SAM" id="Phobius"/>
    </source>
</evidence>
<evidence type="ECO:0000313" key="11">
    <source>
        <dbReference type="Proteomes" id="UP001556631"/>
    </source>
</evidence>
<keyword evidence="5 9" id="KW-1133">Transmembrane helix</keyword>
<proteinExistence type="inferred from homology"/>
<evidence type="ECO:0000256" key="1">
    <source>
        <dbReference type="ARBA" id="ARBA00004651"/>
    </source>
</evidence>
<dbReference type="Pfam" id="PF09594">
    <property type="entry name" value="GT87"/>
    <property type="match status" value="1"/>
</dbReference>
<feature type="transmembrane region" description="Helical" evidence="9">
    <location>
        <begin position="196"/>
        <end position="226"/>
    </location>
</feature>
<dbReference type="PIRSF" id="PIRSF010361">
    <property type="entry name" value="UCP010361"/>
    <property type="match status" value="1"/>
</dbReference>
<evidence type="ECO:0000256" key="2">
    <source>
        <dbReference type="ARBA" id="ARBA00022475"/>
    </source>
</evidence>
<feature type="transmembrane region" description="Helical" evidence="9">
    <location>
        <begin position="356"/>
        <end position="375"/>
    </location>
</feature>
<feature type="transmembrane region" description="Helical" evidence="9">
    <location>
        <begin position="41"/>
        <end position="61"/>
    </location>
</feature>
<feature type="transmembrane region" description="Helical" evidence="9">
    <location>
        <begin position="396"/>
        <end position="414"/>
    </location>
</feature>
<keyword evidence="2" id="KW-1003">Cell membrane</keyword>
<gene>
    <name evidence="10" type="ORF">AB3X52_12840</name>
</gene>
<feature type="transmembrane region" description="Helical" evidence="9">
    <location>
        <begin position="268"/>
        <end position="288"/>
    </location>
</feature>
<keyword evidence="6 9" id="KW-0472">Membrane</keyword>
<dbReference type="EMBL" id="JBFPJR010000021">
    <property type="protein sequence ID" value="MEX0428510.1"/>
    <property type="molecule type" value="Genomic_DNA"/>
</dbReference>
<organism evidence="10 11">
    <name type="scientific">Nocardioides eburneus</name>
    <dbReference type="NCBI Taxonomy" id="3231482"/>
    <lineage>
        <taxon>Bacteria</taxon>
        <taxon>Bacillati</taxon>
        <taxon>Actinomycetota</taxon>
        <taxon>Actinomycetes</taxon>
        <taxon>Propionibacteriales</taxon>
        <taxon>Nocardioidaceae</taxon>
        <taxon>Nocardioides</taxon>
    </lineage>
</organism>
<feature type="region of interest" description="Disordered" evidence="8">
    <location>
        <begin position="465"/>
        <end position="484"/>
    </location>
</feature>
<comment type="similarity">
    <text evidence="7">Belongs to the glycosyltransferase 87 family.</text>
</comment>
<evidence type="ECO:0000256" key="7">
    <source>
        <dbReference type="ARBA" id="ARBA00024033"/>
    </source>
</evidence>
<dbReference type="InterPro" id="IPR018584">
    <property type="entry name" value="GT87"/>
</dbReference>
<evidence type="ECO:0000256" key="6">
    <source>
        <dbReference type="ARBA" id="ARBA00023136"/>
    </source>
</evidence>
<evidence type="ECO:0000313" key="10">
    <source>
        <dbReference type="EMBL" id="MEX0428510.1"/>
    </source>
</evidence>
<keyword evidence="4 9" id="KW-0812">Transmembrane</keyword>
<comment type="caution">
    <text evidence="10">The sequence shown here is derived from an EMBL/GenBank/DDBJ whole genome shotgun (WGS) entry which is preliminary data.</text>
</comment>
<evidence type="ECO:0000256" key="8">
    <source>
        <dbReference type="SAM" id="MobiDB-lite"/>
    </source>
</evidence>